<evidence type="ECO:0000256" key="1">
    <source>
        <dbReference type="SAM" id="MobiDB-lite"/>
    </source>
</evidence>
<evidence type="ECO:0000313" key="3">
    <source>
        <dbReference type="Proteomes" id="UP000479000"/>
    </source>
</evidence>
<feature type="region of interest" description="Disordered" evidence="1">
    <location>
        <begin position="38"/>
        <end position="84"/>
    </location>
</feature>
<gene>
    <name evidence="2" type="ORF">NTEN_LOCUS119</name>
</gene>
<organism evidence="2 3">
    <name type="scientific">Nesidiocoris tenuis</name>
    <dbReference type="NCBI Taxonomy" id="355587"/>
    <lineage>
        <taxon>Eukaryota</taxon>
        <taxon>Metazoa</taxon>
        <taxon>Ecdysozoa</taxon>
        <taxon>Arthropoda</taxon>
        <taxon>Hexapoda</taxon>
        <taxon>Insecta</taxon>
        <taxon>Pterygota</taxon>
        <taxon>Neoptera</taxon>
        <taxon>Paraneoptera</taxon>
        <taxon>Hemiptera</taxon>
        <taxon>Heteroptera</taxon>
        <taxon>Panheteroptera</taxon>
        <taxon>Cimicomorpha</taxon>
        <taxon>Miridae</taxon>
        <taxon>Dicyphina</taxon>
        <taxon>Nesidiocoris</taxon>
    </lineage>
</organism>
<dbReference type="EMBL" id="CADCXU010000194">
    <property type="protein sequence ID" value="CAA9993132.1"/>
    <property type="molecule type" value="Genomic_DNA"/>
</dbReference>
<proteinExistence type="predicted"/>
<accession>A0A6H5FVQ1</accession>
<sequence length="315" mass="34766">MQMGHRPRWSISSRTTTANQILSDFRLGSDELELVSQPNRHDSLRTEPTDQSATCSYAGKERGHLPTLKSTSRRQNKKYFGQTSSIPKTIGDKMVDVGASNLARSSCFKRKGSCGLLMVGSRQVFRMHLEGPEMIFGLAERTRATTIVKEQAGATTSGAHNERICVSCSHGLSGIRDRECLAFPSIMIAACTSAHTFNYSTLLLLVQQKEKHLKETESGKVSLERQKYENDFVRLPSRYTKFDLETLTPDSSFNPPNIVSGHDAATATAEISSAQPIVKLENLACLKARILQEVELPISGVRKAMGTRFGNANKI</sequence>
<dbReference type="Proteomes" id="UP000479000">
    <property type="component" value="Unassembled WGS sequence"/>
</dbReference>
<feature type="compositionally biased region" description="Basic and acidic residues" evidence="1">
    <location>
        <begin position="39"/>
        <end position="48"/>
    </location>
</feature>
<evidence type="ECO:0000313" key="2">
    <source>
        <dbReference type="EMBL" id="CAA9993132.1"/>
    </source>
</evidence>
<reference evidence="2 3" key="1">
    <citation type="submission" date="2020-02" db="EMBL/GenBank/DDBJ databases">
        <authorList>
            <person name="Ferguson B K."/>
        </authorList>
    </citation>
    <scope>NUCLEOTIDE SEQUENCE [LARGE SCALE GENOMIC DNA]</scope>
</reference>
<name>A0A6H5FVQ1_9HEMI</name>
<keyword evidence="3" id="KW-1185">Reference proteome</keyword>
<dbReference type="AlphaFoldDB" id="A0A6H5FVQ1"/>
<protein>
    <submittedName>
        <fullName evidence="2">Uncharacterized protein</fullName>
    </submittedName>
</protein>